<evidence type="ECO:0000313" key="2">
    <source>
        <dbReference type="Proteomes" id="UP000799778"/>
    </source>
</evidence>
<dbReference type="AlphaFoldDB" id="A0A6A5YAD2"/>
<dbReference type="GeneID" id="54280100"/>
<dbReference type="RefSeq" id="XP_033390099.1">
    <property type="nucleotide sequence ID" value="XM_033522703.1"/>
</dbReference>
<reference evidence="1" key="1">
    <citation type="journal article" date="2020" name="Stud. Mycol.">
        <title>101 Dothideomycetes genomes: a test case for predicting lifestyles and emergence of pathogens.</title>
        <authorList>
            <person name="Haridas S."/>
            <person name="Albert R."/>
            <person name="Binder M."/>
            <person name="Bloem J."/>
            <person name="Labutti K."/>
            <person name="Salamov A."/>
            <person name="Andreopoulos B."/>
            <person name="Baker S."/>
            <person name="Barry K."/>
            <person name="Bills G."/>
            <person name="Bluhm B."/>
            <person name="Cannon C."/>
            <person name="Castanera R."/>
            <person name="Culley D."/>
            <person name="Daum C."/>
            <person name="Ezra D."/>
            <person name="Gonzalez J."/>
            <person name="Henrissat B."/>
            <person name="Kuo A."/>
            <person name="Liang C."/>
            <person name="Lipzen A."/>
            <person name="Lutzoni F."/>
            <person name="Magnuson J."/>
            <person name="Mondo S."/>
            <person name="Nolan M."/>
            <person name="Ohm R."/>
            <person name="Pangilinan J."/>
            <person name="Park H.-J."/>
            <person name="Ramirez L."/>
            <person name="Alfaro M."/>
            <person name="Sun H."/>
            <person name="Tritt A."/>
            <person name="Yoshinaga Y."/>
            <person name="Zwiers L.-H."/>
            <person name="Turgeon B."/>
            <person name="Goodwin S."/>
            <person name="Spatafora J."/>
            <person name="Crous P."/>
            <person name="Grigoriev I."/>
        </authorList>
    </citation>
    <scope>NUCLEOTIDE SEQUENCE</scope>
    <source>
        <strain evidence="1">CBS 175.79</strain>
    </source>
</reference>
<dbReference type="EMBL" id="ML978066">
    <property type="protein sequence ID" value="KAF2021760.1"/>
    <property type="molecule type" value="Genomic_DNA"/>
</dbReference>
<dbReference type="OrthoDB" id="1668230at2759"/>
<protein>
    <recommendedName>
        <fullName evidence="3">Protein kinase domain-containing protein</fullName>
    </recommendedName>
</protein>
<feature type="non-terminal residue" evidence="1">
    <location>
        <position position="1"/>
    </location>
</feature>
<name>A0A6A5YAD2_9PLEO</name>
<proteinExistence type="predicted"/>
<gene>
    <name evidence="1" type="ORF">BU24DRAFT_28039</name>
</gene>
<evidence type="ECO:0008006" key="3">
    <source>
        <dbReference type="Google" id="ProtNLM"/>
    </source>
</evidence>
<dbReference type="Proteomes" id="UP000799778">
    <property type="component" value="Unassembled WGS sequence"/>
</dbReference>
<keyword evidence="2" id="KW-1185">Reference proteome</keyword>
<sequence>PSETFRIANDPTPSSGQCVRIYDVPDILRLRAALPHRDGGFQVHGDVMTPLACPIPTPEDDGDVDDPEDVRDTLSPLPVVQVDAARHFTMKAKYMSEVTNLLQCQRASPRAIQLLGRSASGELVFERHLTRYDVGRYCSIAIYKRWILDIIDALACLHGRGSFIRI</sequence>
<evidence type="ECO:0000313" key="1">
    <source>
        <dbReference type="EMBL" id="KAF2021760.1"/>
    </source>
</evidence>
<organism evidence="1 2">
    <name type="scientific">Aaosphaeria arxii CBS 175.79</name>
    <dbReference type="NCBI Taxonomy" id="1450172"/>
    <lineage>
        <taxon>Eukaryota</taxon>
        <taxon>Fungi</taxon>
        <taxon>Dikarya</taxon>
        <taxon>Ascomycota</taxon>
        <taxon>Pezizomycotina</taxon>
        <taxon>Dothideomycetes</taxon>
        <taxon>Pleosporomycetidae</taxon>
        <taxon>Pleosporales</taxon>
        <taxon>Pleosporales incertae sedis</taxon>
        <taxon>Aaosphaeria</taxon>
    </lineage>
</organism>
<accession>A0A6A5YAD2</accession>